<sequence>MPEQLVAGSVAKYPGNRLAGVGYMGYNTRPPRPKMVKEYGENHAQFDHRQGFERENAGPVA</sequence>
<keyword evidence="2" id="KW-1185">Reference proteome</keyword>
<organism evidence="1 2">
    <name type="scientific">Rhodanobacter lycopersici</name>
    <dbReference type="NCBI Taxonomy" id="3162487"/>
    <lineage>
        <taxon>Bacteria</taxon>
        <taxon>Pseudomonadati</taxon>
        <taxon>Pseudomonadota</taxon>
        <taxon>Gammaproteobacteria</taxon>
        <taxon>Lysobacterales</taxon>
        <taxon>Rhodanobacteraceae</taxon>
        <taxon>Rhodanobacter</taxon>
    </lineage>
</organism>
<name>A0ABV3QBE1_9GAMM</name>
<evidence type="ECO:0000313" key="1">
    <source>
        <dbReference type="EMBL" id="MEW9570984.1"/>
    </source>
</evidence>
<gene>
    <name evidence="1" type="ORF">ABQJ54_04420</name>
</gene>
<evidence type="ECO:0000313" key="2">
    <source>
        <dbReference type="Proteomes" id="UP001556220"/>
    </source>
</evidence>
<reference evidence="1 2" key="1">
    <citation type="submission" date="2024-06" db="EMBL/GenBank/DDBJ databases">
        <authorList>
            <person name="Woo H."/>
        </authorList>
    </citation>
    <scope>NUCLEOTIDE SEQUENCE [LARGE SCALE GENOMIC DNA]</scope>
    <source>
        <strain evidence="1 2">Si-c</strain>
    </source>
</reference>
<dbReference type="RefSeq" id="WP_367853051.1">
    <property type="nucleotide sequence ID" value="NZ_JBFOHK010000001.1"/>
</dbReference>
<dbReference type="Proteomes" id="UP001556220">
    <property type="component" value="Unassembled WGS sequence"/>
</dbReference>
<protein>
    <submittedName>
        <fullName evidence="1">Uncharacterized protein</fullName>
    </submittedName>
</protein>
<comment type="caution">
    <text evidence="1">The sequence shown here is derived from an EMBL/GenBank/DDBJ whole genome shotgun (WGS) entry which is preliminary data.</text>
</comment>
<accession>A0ABV3QBE1</accession>
<proteinExistence type="predicted"/>
<dbReference type="EMBL" id="JBFOHK010000001">
    <property type="protein sequence ID" value="MEW9570984.1"/>
    <property type="molecule type" value="Genomic_DNA"/>
</dbReference>